<dbReference type="AlphaFoldDB" id="A0A5Q3QH59"/>
<dbReference type="KEGG" id="sace:GIY23_15900"/>
<proteinExistence type="predicted"/>
<organism evidence="1 2">
    <name type="scientific">Allosaccharopolyspora coralli</name>
    <dbReference type="NCBI Taxonomy" id="2665642"/>
    <lineage>
        <taxon>Bacteria</taxon>
        <taxon>Bacillati</taxon>
        <taxon>Actinomycetota</taxon>
        <taxon>Actinomycetes</taxon>
        <taxon>Pseudonocardiales</taxon>
        <taxon>Pseudonocardiaceae</taxon>
        <taxon>Allosaccharopolyspora</taxon>
    </lineage>
</organism>
<dbReference type="EMBL" id="CP045929">
    <property type="protein sequence ID" value="QGK70799.1"/>
    <property type="molecule type" value="Genomic_DNA"/>
</dbReference>
<evidence type="ECO:0000313" key="1">
    <source>
        <dbReference type="EMBL" id="QGK70799.1"/>
    </source>
</evidence>
<keyword evidence="2" id="KW-1185">Reference proteome</keyword>
<reference evidence="2" key="1">
    <citation type="submission" date="2019-11" db="EMBL/GenBank/DDBJ databases">
        <title>The complete genome sequence of Saccharopolyspora sp. E2A.</title>
        <authorList>
            <person name="Zhang G."/>
        </authorList>
    </citation>
    <scope>NUCLEOTIDE SEQUENCE [LARGE SCALE GENOMIC DNA]</scope>
    <source>
        <strain evidence="2">E2A</strain>
    </source>
</reference>
<gene>
    <name evidence="1" type="ORF">GIY23_15900</name>
</gene>
<sequence length="324" mass="36136">MSSPRQPEDRAVPHFLTPWRELNGDDFGPLDYLNQETAIPFVVASQWLFCPAFEEYRGCIILEGRIDRPSDPIIDDWIEQFQGDLSRTEEKCNLTTLYDVFGGSDTGPYDDDLSQLAQTLAHCWDALLKKEFPDREFIVEVYDTEESYGPQVTFYSKPPETPCASAVVVYDLATGQFPSLRDVPDAVHVDLPPSLLARFAQLPTRSTLLREVDLRSVTDMTTLLASFAAHATTLTEAFAQSPLEALLFTKFEQLWVKDRSLAEQFVTELPAALAAARAAGRNRHVALVDLSSPTADAVLDHLRWTTTGTEPSAPIPVFHYPPSA</sequence>
<evidence type="ECO:0000313" key="2">
    <source>
        <dbReference type="Proteomes" id="UP000371041"/>
    </source>
</evidence>
<name>A0A5Q3QH59_9PSEU</name>
<dbReference type="Proteomes" id="UP000371041">
    <property type="component" value="Chromosome"/>
</dbReference>
<accession>A0A5Q3QH59</accession>
<protein>
    <submittedName>
        <fullName evidence="1">Uncharacterized protein</fullName>
    </submittedName>
</protein>
<dbReference type="RefSeq" id="WP_154077378.1">
    <property type="nucleotide sequence ID" value="NZ_CP045929.1"/>
</dbReference>